<dbReference type="Proteomes" id="UP000705230">
    <property type="component" value="Unassembled WGS sequence"/>
</dbReference>
<feature type="non-terminal residue" evidence="7">
    <location>
        <position position="1"/>
    </location>
</feature>
<dbReference type="EMBL" id="JADHSG010000025">
    <property type="protein sequence ID" value="MBL6903854.1"/>
    <property type="molecule type" value="Genomic_DNA"/>
</dbReference>
<evidence type="ECO:0000259" key="6">
    <source>
        <dbReference type="Pfam" id="PF07715"/>
    </source>
</evidence>
<sequence length="991" mass="108894">KNLYYSFLFIGFFTFGAVQLNADNPVTAEAEDQAAVVEATTETVVDEAEASEVSSESTSASSDDEVELTKISVTGSRIKRTDIEGPQPLVVITSDDIDKGGFLSVYEAVASVAQNTGTNATGGIGAFQNAANANSINLRDFGPGRTLVLINGKRRANYPYPEGEGDASFSWNRVPISIVERIEILTAGASAIYGSDAVAGVINVILVDGMEDTTVQVRYSEHAPATNRTAGESINVEISGGMYFDNGSMVWGYEHFESNPLNGVDRPQLDDRYDEPVAAFQYGSLAGFYQNSSTGGTFYPTQMGQTNTCEDLSMDTDDLNNYRPWVPVGVYAYCNYDSTKNRTLRNGRVDDSIYIAGSYQLDNGIEITADIQYWEEEADNVYFPYFVQQSYDAAVVVNDAGDVLNGVVDQGIFDSYGYAYGFLQRFFPEKNWQTDYSEDVTSMSIAALGNVEVGDNIWDWEVAYTSDEYNYRDGGKEVLNDSLAAWTCGNAINGPYASLCSDGAYGYGLMNVDTMWGSFETAQSYGLWGDIYVEGVSEATSINASITGDLMMLPAGPLAFALAFEDSDTNYNIDPGPQYDADNVWGTTRTNGGGERTRTSYAVEFSVPITTSFGIQVASRYDDYDELSTNIGGKRTDQVTFKWNATENLMVRGGWSESFAAPSLPYIYKGKSENFATLCDYYGRYLNTGQKVGGDCLGYTQLNMKETSSGNINLKAEEGENYNLGLVLDVINTSKMNLDMTLDLVELDIRDTVSEVSSTGALVDEMICRAQEAGDPVNGYDYSASYCADVYALITRGQPWVPQGASGSPDITPPGGGLSNVNYGYINQSGRYYRGADLGTSFRYLSDNAGDFFASLSIAYVDDERRKDKAADPFISIMNQDRRLRSKSYLSLGWNKGDWSAGVSTTRIGSMKYRGNYAPNGPSRATKIDPYFDTSAYARYSFDVGHYVQVSVSNLMDDIPHANEDMSWPWFAYWYMSPIGREVFITYRYTF</sequence>
<name>A0A937M394_9GAMM</name>
<evidence type="ECO:0000256" key="3">
    <source>
        <dbReference type="ARBA" id="ARBA00023237"/>
    </source>
</evidence>
<dbReference type="GO" id="GO:0009279">
    <property type="term" value="C:cell outer membrane"/>
    <property type="evidence" value="ECO:0007669"/>
    <property type="project" value="UniProtKB-SubCell"/>
</dbReference>
<dbReference type="AlphaFoldDB" id="A0A937M394"/>
<dbReference type="InterPro" id="IPR036942">
    <property type="entry name" value="Beta-barrel_TonB_sf"/>
</dbReference>
<dbReference type="Pfam" id="PF00593">
    <property type="entry name" value="TonB_dep_Rec_b-barrel"/>
    <property type="match status" value="1"/>
</dbReference>
<protein>
    <submittedName>
        <fullName evidence="7">TonB-dependent receptor</fullName>
    </submittedName>
</protein>
<feature type="domain" description="TonB-dependent receptor plug" evidence="6">
    <location>
        <begin position="84"/>
        <end position="201"/>
    </location>
</feature>
<evidence type="ECO:0000256" key="1">
    <source>
        <dbReference type="ARBA" id="ARBA00004442"/>
    </source>
</evidence>
<comment type="caution">
    <text evidence="7">The sequence shown here is derived from an EMBL/GenBank/DDBJ whole genome shotgun (WGS) entry which is preliminary data.</text>
</comment>
<evidence type="ECO:0000256" key="4">
    <source>
        <dbReference type="RuleBase" id="RU003357"/>
    </source>
</evidence>
<dbReference type="Gene3D" id="2.40.170.20">
    <property type="entry name" value="TonB-dependent receptor, beta-barrel domain"/>
    <property type="match status" value="1"/>
</dbReference>
<dbReference type="PANTHER" id="PTHR47234">
    <property type="match status" value="1"/>
</dbReference>
<comment type="subcellular location">
    <subcellularLocation>
        <location evidence="1 4">Cell outer membrane</location>
    </subcellularLocation>
</comment>
<gene>
    <name evidence="7" type="ORF">ISR29_06615</name>
</gene>
<evidence type="ECO:0000256" key="2">
    <source>
        <dbReference type="ARBA" id="ARBA00023136"/>
    </source>
</evidence>
<organism evidence="7 8">
    <name type="scientific">SAR86 cluster bacterium</name>
    <dbReference type="NCBI Taxonomy" id="2030880"/>
    <lineage>
        <taxon>Bacteria</taxon>
        <taxon>Pseudomonadati</taxon>
        <taxon>Pseudomonadota</taxon>
        <taxon>Gammaproteobacteria</taxon>
        <taxon>SAR86 cluster</taxon>
    </lineage>
</organism>
<accession>A0A937M394</accession>
<comment type="similarity">
    <text evidence="4">Belongs to the TonB-dependent receptor family.</text>
</comment>
<dbReference type="Gene3D" id="2.170.130.10">
    <property type="entry name" value="TonB-dependent receptor, plug domain"/>
    <property type="match status" value="1"/>
</dbReference>
<keyword evidence="7" id="KW-0675">Receptor</keyword>
<reference evidence="7" key="1">
    <citation type="submission" date="2020-10" db="EMBL/GenBank/DDBJ databases">
        <title>Microbiome of the Black Sea water column analyzed by genome centric metagenomics.</title>
        <authorList>
            <person name="Cabello-Yeves P.J."/>
            <person name="Callieri C."/>
            <person name="Picazo A."/>
            <person name="Mehrshad M."/>
            <person name="Haro-Moreno J.M."/>
            <person name="Roda-Garcia J."/>
            <person name="Dzembekova N."/>
            <person name="Slabakova V."/>
            <person name="Slabakova N."/>
            <person name="Moncheva S."/>
            <person name="Rodriguez-Valera F."/>
        </authorList>
    </citation>
    <scope>NUCLEOTIDE SEQUENCE</scope>
    <source>
        <strain evidence="7">BS30m-G43</strain>
    </source>
</reference>
<dbReference type="Pfam" id="PF07715">
    <property type="entry name" value="Plug"/>
    <property type="match status" value="1"/>
</dbReference>
<proteinExistence type="inferred from homology"/>
<keyword evidence="3" id="KW-0998">Cell outer membrane</keyword>
<keyword evidence="2 4" id="KW-0472">Membrane</keyword>
<evidence type="ECO:0000259" key="5">
    <source>
        <dbReference type="Pfam" id="PF00593"/>
    </source>
</evidence>
<feature type="domain" description="TonB-dependent receptor-like beta-barrel" evidence="5">
    <location>
        <begin position="481"/>
        <end position="955"/>
    </location>
</feature>
<dbReference type="InterPro" id="IPR037066">
    <property type="entry name" value="Plug_dom_sf"/>
</dbReference>
<keyword evidence="4" id="KW-0798">TonB box</keyword>
<evidence type="ECO:0000313" key="8">
    <source>
        <dbReference type="Proteomes" id="UP000705230"/>
    </source>
</evidence>
<dbReference type="InterPro" id="IPR000531">
    <property type="entry name" value="Beta-barrel_TonB"/>
</dbReference>
<dbReference type="PANTHER" id="PTHR47234:SF1">
    <property type="entry name" value="TONB-DEPENDENT RECEPTOR"/>
    <property type="match status" value="1"/>
</dbReference>
<evidence type="ECO:0000313" key="7">
    <source>
        <dbReference type="EMBL" id="MBL6903854.1"/>
    </source>
</evidence>
<dbReference type="InterPro" id="IPR012910">
    <property type="entry name" value="Plug_dom"/>
</dbReference>
<dbReference type="SUPFAM" id="SSF56935">
    <property type="entry name" value="Porins"/>
    <property type="match status" value="1"/>
</dbReference>